<keyword evidence="2" id="KW-1185">Reference proteome</keyword>
<organism evidence="2 3">
    <name type="scientific">Mesocricetus auratus</name>
    <name type="common">Golden hamster</name>
    <dbReference type="NCBI Taxonomy" id="10036"/>
    <lineage>
        <taxon>Eukaryota</taxon>
        <taxon>Metazoa</taxon>
        <taxon>Chordata</taxon>
        <taxon>Craniata</taxon>
        <taxon>Vertebrata</taxon>
        <taxon>Euteleostomi</taxon>
        <taxon>Mammalia</taxon>
        <taxon>Eutheria</taxon>
        <taxon>Euarchontoglires</taxon>
        <taxon>Glires</taxon>
        <taxon>Rodentia</taxon>
        <taxon>Myomorpha</taxon>
        <taxon>Muroidea</taxon>
        <taxon>Cricetidae</taxon>
        <taxon>Cricetinae</taxon>
        <taxon>Mesocricetus</taxon>
    </lineage>
</organism>
<dbReference type="GeneID" id="121144120"/>
<name>A0ABM2YF16_MESAU</name>
<feature type="compositionally biased region" description="Low complexity" evidence="1">
    <location>
        <begin position="63"/>
        <end position="93"/>
    </location>
</feature>
<sequence length="228" mass="23677">MTADSCVSQSLSPVVEKTVIVLNTDDERHHEINTTRTQWPKEETCQVREQSDCAARTRRSHPGGRVPRGPEAAAGAEAAAGCPGAHGASPGRRWTARGGGAGPARSCGALAFPHPRPVAGRWRGSLAVPRPLEIEPGCCLHDGSGGRSLRGGGGERKRGVPAVAAAAAAGRGAGEPRAVPEARTREPRAFTPPAPLEGGPPLPDMVTDRLPWLSYHSADAVHSKGTVL</sequence>
<evidence type="ECO:0000256" key="1">
    <source>
        <dbReference type="SAM" id="MobiDB-lite"/>
    </source>
</evidence>
<evidence type="ECO:0000313" key="2">
    <source>
        <dbReference type="Proteomes" id="UP000886700"/>
    </source>
</evidence>
<proteinExistence type="predicted"/>
<feature type="compositionally biased region" description="Basic and acidic residues" evidence="1">
    <location>
        <begin position="178"/>
        <end position="188"/>
    </location>
</feature>
<evidence type="ECO:0000313" key="3">
    <source>
        <dbReference type="RefSeq" id="XP_040613389.1"/>
    </source>
</evidence>
<feature type="compositionally biased region" description="Pro residues" evidence="1">
    <location>
        <begin position="190"/>
        <end position="203"/>
    </location>
</feature>
<reference evidence="3" key="1">
    <citation type="submission" date="2025-08" db="UniProtKB">
        <authorList>
            <consortium name="RefSeq"/>
        </authorList>
    </citation>
    <scope>IDENTIFICATION</scope>
    <source>
        <tissue evidence="3">Liver</tissue>
    </source>
</reference>
<feature type="region of interest" description="Disordered" evidence="1">
    <location>
        <begin position="47"/>
        <end position="103"/>
    </location>
</feature>
<accession>A0ABM2YF16</accession>
<feature type="compositionally biased region" description="Low complexity" evidence="1">
    <location>
        <begin position="166"/>
        <end position="177"/>
    </location>
</feature>
<dbReference type="Proteomes" id="UP000886700">
    <property type="component" value="Unplaced"/>
</dbReference>
<protein>
    <submittedName>
        <fullName evidence="3">Uncharacterized protein LOC121144120</fullName>
    </submittedName>
</protein>
<dbReference type="RefSeq" id="XP_040613389.1">
    <property type="nucleotide sequence ID" value="XM_040757455.1"/>
</dbReference>
<feature type="region of interest" description="Disordered" evidence="1">
    <location>
        <begin position="166"/>
        <end position="208"/>
    </location>
</feature>
<gene>
    <name evidence="3" type="primary">LOC121144120</name>
</gene>